<sequence length="124" mass="14134">VGNIQDEYDNEDEEISKINDTTFTIDGITDIEEVEEKLGIKLPEGDYDTLGGFIISLLGFLPVDGDMNTVQYKNIRFTVLNVEERRIGKVKVEFLPEEQLGNEKTTDEKSEEKDKRKSGDKDDE</sequence>
<dbReference type="Gene3D" id="3.30.465.10">
    <property type="match status" value="1"/>
</dbReference>
<dbReference type="InterPro" id="IPR016169">
    <property type="entry name" value="FAD-bd_PCMH_sub2"/>
</dbReference>
<evidence type="ECO:0000256" key="2">
    <source>
        <dbReference type="ARBA" id="ARBA00023122"/>
    </source>
</evidence>
<dbReference type="SUPFAM" id="SSF56176">
    <property type="entry name" value="FAD-binding/transporter-associated domain-like"/>
    <property type="match status" value="1"/>
</dbReference>
<dbReference type="InterPro" id="IPR005170">
    <property type="entry name" value="Transptr-assoc_dom"/>
</dbReference>
<comment type="caution">
    <text evidence="5">The sequence shown here is derived from an EMBL/GenBank/DDBJ whole genome shotgun (WGS) entry which is preliminary data.</text>
</comment>
<accession>K1RLM4</accession>
<feature type="domain" description="Transporter-associated" evidence="4">
    <location>
        <begin position="16"/>
        <end position="96"/>
    </location>
</feature>
<evidence type="ECO:0000256" key="1">
    <source>
        <dbReference type="ARBA" id="ARBA00022737"/>
    </source>
</evidence>
<protein>
    <submittedName>
        <fullName evidence="5">Protein containing Transporter-associated region domain protein</fullName>
    </submittedName>
</protein>
<dbReference type="PANTHER" id="PTHR22777">
    <property type="entry name" value="HEMOLYSIN-RELATED"/>
    <property type="match status" value="1"/>
</dbReference>
<evidence type="ECO:0000256" key="3">
    <source>
        <dbReference type="SAM" id="MobiDB-lite"/>
    </source>
</evidence>
<dbReference type="GO" id="GO:0005886">
    <property type="term" value="C:plasma membrane"/>
    <property type="evidence" value="ECO:0007669"/>
    <property type="project" value="TreeGrafter"/>
</dbReference>
<keyword evidence="2" id="KW-0129">CBS domain</keyword>
<dbReference type="PANTHER" id="PTHR22777:SF17">
    <property type="entry name" value="UPF0053 PROTEIN SLL0260"/>
    <property type="match status" value="1"/>
</dbReference>
<gene>
    <name evidence="5" type="ORF">LEA_19906</name>
</gene>
<dbReference type="EMBL" id="AJWY01013676">
    <property type="protein sequence ID" value="EKC46308.1"/>
    <property type="molecule type" value="Genomic_DNA"/>
</dbReference>
<organism evidence="5">
    <name type="scientific">human gut metagenome</name>
    <dbReference type="NCBI Taxonomy" id="408170"/>
    <lineage>
        <taxon>unclassified sequences</taxon>
        <taxon>metagenomes</taxon>
        <taxon>organismal metagenomes</taxon>
    </lineage>
</organism>
<proteinExistence type="predicted"/>
<feature type="non-terminal residue" evidence="5">
    <location>
        <position position="1"/>
    </location>
</feature>
<reference evidence="5" key="1">
    <citation type="journal article" date="2013" name="Environ. Microbiol.">
        <title>Microbiota from the distal guts of lean and obese adolescents exhibit partial functional redundancy besides clear differences in community structure.</title>
        <authorList>
            <person name="Ferrer M."/>
            <person name="Ruiz A."/>
            <person name="Lanza F."/>
            <person name="Haange S.B."/>
            <person name="Oberbach A."/>
            <person name="Till H."/>
            <person name="Bargiela R."/>
            <person name="Campoy C."/>
            <person name="Segura M.T."/>
            <person name="Richter M."/>
            <person name="von Bergen M."/>
            <person name="Seifert J."/>
            <person name="Suarez A."/>
        </authorList>
    </citation>
    <scope>NUCLEOTIDE SEQUENCE</scope>
</reference>
<dbReference type="GO" id="GO:0050660">
    <property type="term" value="F:flavin adenine dinucleotide binding"/>
    <property type="evidence" value="ECO:0007669"/>
    <property type="project" value="InterPro"/>
</dbReference>
<evidence type="ECO:0000313" key="5">
    <source>
        <dbReference type="EMBL" id="EKC46308.1"/>
    </source>
</evidence>
<dbReference type="AlphaFoldDB" id="K1RLM4"/>
<dbReference type="InterPro" id="IPR036318">
    <property type="entry name" value="FAD-bd_PCMH-like_sf"/>
</dbReference>
<feature type="region of interest" description="Disordered" evidence="3">
    <location>
        <begin position="97"/>
        <end position="124"/>
    </location>
</feature>
<keyword evidence="1" id="KW-0677">Repeat</keyword>
<feature type="compositionally biased region" description="Basic and acidic residues" evidence="3">
    <location>
        <begin position="104"/>
        <end position="124"/>
    </location>
</feature>
<dbReference type="Pfam" id="PF03471">
    <property type="entry name" value="CorC_HlyC"/>
    <property type="match status" value="1"/>
</dbReference>
<name>K1RLM4_9ZZZZ</name>
<evidence type="ECO:0000259" key="4">
    <source>
        <dbReference type="SMART" id="SM01091"/>
    </source>
</evidence>
<dbReference type="SMART" id="SM01091">
    <property type="entry name" value="CorC_HlyC"/>
    <property type="match status" value="1"/>
</dbReference>